<dbReference type="PANTHER" id="PTHR11360:SF130">
    <property type="entry name" value="MAJOR FACILITATOR SUPERFAMILY (MFS) PROFILE DOMAIN-CONTAINING PROTEIN-RELATED"/>
    <property type="match status" value="1"/>
</dbReference>
<feature type="transmembrane region" description="Helical" evidence="4">
    <location>
        <begin position="446"/>
        <end position="465"/>
    </location>
</feature>
<feature type="transmembrane region" description="Helical" evidence="4">
    <location>
        <begin position="412"/>
        <end position="434"/>
    </location>
</feature>
<feature type="transmembrane region" description="Helical" evidence="4">
    <location>
        <begin position="246"/>
        <end position="266"/>
    </location>
</feature>
<dbReference type="AlphaFoldDB" id="G2XX56"/>
<feature type="transmembrane region" description="Helical" evidence="4">
    <location>
        <begin position="319"/>
        <end position="344"/>
    </location>
</feature>
<evidence type="ECO:0000256" key="4">
    <source>
        <dbReference type="SAM" id="Phobius"/>
    </source>
</evidence>
<protein>
    <submittedName>
        <fullName evidence="5">Similar to MFS monocarboxylate transporter</fullName>
    </submittedName>
</protein>
<dbReference type="SUPFAM" id="SSF103473">
    <property type="entry name" value="MFS general substrate transporter"/>
    <property type="match status" value="1"/>
</dbReference>
<feature type="transmembrane region" description="Helical" evidence="4">
    <location>
        <begin position="477"/>
        <end position="497"/>
    </location>
</feature>
<feature type="transmembrane region" description="Helical" evidence="4">
    <location>
        <begin position="119"/>
        <end position="139"/>
    </location>
</feature>
<accession>G2XX56</accession>
<dbReference type="Gene3D" id="1.20.1250.20">
    <property type="entry name" value="MFS general substrate transporter like domains"/>
    <property type="match status" value="2"/>
</dbReference>
<keyword evidence="4" id="KW-0472">Membrane</keyword>
<sequence>MAADFSTPYLRHVLCEEFSTPSTPTRTISSGPKDIYPAPLTPRNIRARIIRVKDVRIVCVRIAFYPATRSYTSDDMTMNDHEKQTHGAQFSNTNTDDDSHSQTPSPNSTNLGPPPDGGFTAWLHVLLMHLVFFNSWGFANSFGIFQQYYTVSLSQSSSSIAWIGSVQVFLLLFVGVIGGRASDAGHFHLVFRIGVFLQLLGVFMTSLCRTYWQVFLAHGVCVGLGNGLTFCPALSVLSTYFERNRTFAVGIAAAGGASGGLVYPAAVHVLLGEVGFAWTLRIVGFIMLAAHVPSILLFKPRLPPYTAGAFVEWTAFKESAYTFFTMGMFLSFWGLYFAFFYLGTFARDRLGATTETSVNLLMILNGIGIAGRIIPNLIGDRVTGPFNIVTPFSFAACLLIYCWAAVDSIHGMYAFAIIYGFIAAALQALFPATATTLTTDPEKTGVRLGMILSVVGFACLTGPPISGALIQAGGGSYLYAQIFAGTSIALSVLCLAASRVSKAGWGWVKI</sequence>
<feature type="transmembrane region" description="Helical" evidence="4">
    <location>
        <begin position="386"/>
        <end position="406"/>
    </location>
</feature>
<keyword evidence="4" id="KW-0812">Transmembrane</keyword>
<dbReference type="InterPro" id="IPR011701">
    <property type="entry name" value="MFS"/>
</dbReference>
<dbReference type="PANTHER" id="PTHR11360">
    <property type="entry name" value="MONOCARBOXYLATE TRANSPORTER"/>
    <property type="match status" value="1"/>
</dbReference>
<dbReference type="Pfam" id="PF07690">
    <property type="entry name" value="MFS_1"/>
    <property type="match status" value="1"/>
</dbReference>
<feature type="transmembrane region" description="Helical" evidence="4">
    <location>
        <begin position="189"/>
        <end position="207"/>
    </location>
</feature>
<dbReference type="EMBL" id="FQ790275">
    <property type="protein sequence ID" value="CCD45134.1"/>
    <property type="molecule type" value="Genomic_DNA"/>
</dbReference>
<dbReference type="OrthoDB" id="6499973at2759"/>
<feature type="transmembrane region" description="Helical" evidence="4">
    <location>
        <begin position="213"/>
        <end position="234"/>
    </location>
</feature>
<dbReference type="InterPro" id="IPR036259">
    <property type="entry name" value="MFS_trans_sf"/>
</dbReference>
<dbReference type="InParanoid" id="G2XX56"/>
<name>G2XX56_BOTF4</name>
<organism evidence="5 6">
    <name type="scientific">Botryotinia fuckeliana (strain T4)</name>
    <name type="common">Noble rot fungus</name>
    <name type="synonym">Botrytis cinerea</name>
    <dbReference type="NCBI Taxonomy" id="999810"/>
    <lineage>
        <taxon>Eukaryota</taxon>
        <taxon>Fungi</taxon>
        <taxon>Dikarya</taxon>
        <taxon>Ascomycota</taxon>
        <taxon>Pezizomycotina</taxon>
        <taxon>Leotiomycetes</taxon>
        <taxon>Helotiales</taxon>
        <taxon>Sclerotiniaceae</taxon>
        <taxon>Botrytis</taxon>
    </lineage>
</organism>
<dbReference type="Proteomes" id="UP000008177">
    <property type="component" value="Unplaced contigs"/>
</dbReference>
<evidence type="ECO:0000256" key="1">
    <source>
        <dbReference type="ARBA" id="ARBA00004141"/>
    </source>
</evidence>
<dbReference type="GO" id="GO:0016020">
    <property type="term" value="C:membrane"/>
    <property type="evidence" value="ECO:0007669"/>
    <property type="project" value="UniProtKB-SubCell"/>
</dbReference>
<feature type="transmembrane region" description="Helical" evidence="4">
    <location>
        <begin position="356"/>
        <end position="374"/>
    </location>
</feature>
<feature type="transmembrane region" description="Helical" evidence="4">
    <location>
        <begin position="159"/>
        <end position="177"/>
    </location>
</feature>
<dbReference type="eggNOG" id="KOG2504">
    <property type="taxonomic scope" value="Eukaryota"/>
</dbReference>
<feature type="region of interest" description="Disordered" evidence="3">
    <location>
        <begin position="75"/>
        <end position="112"/>
    </location>
</feature>
<gene>
    <name evidence="5" type="ORF">BofuT4_P008510.1</name>
</gene>
<comment type="similarity">
    <text evidence="2">Belongs to the major facilitator superfamily. Monocarboxylate porter (TC 2.A.1.13) family.</text>
</comment>
<evidence type="ECO:0000256" key="3">
    <source>
        <dbReference type="SAM" id="MobiDB-lite"/>
    </source>
</evidence>
<feature type="compositionally biased region" description="Polar residues" evidence="3">
    <location>
        <begin position="101"/>
        <end position="111"/>
    </location>
</feature>
<evidence type="ECO:0000313" key="6">
    <source>
        <dbReference type="Proteomes" id="UP000008177"/>
    </source>
</evidence>
<feature type="transmembrane region" description="Helical" evidence="4">
    <location>
        <begin position="278"/>
        <end position="298"/>
    </location>
</feature>
<reference evidence="6" key="1">
    <citation type="journal article" date="2011" name="PLoS Genet.">
        <title>Genomic analysis of the necrotrophic fungal pathogens Sclerotinia sclerotiorum and Botrytis cinerea.</title>
        <authorList>
            <person name="Amselem J."/>
            <person name="Cuomo C.A."/>
            <person name="van Kan J.A."/>
            <person name="Viaud M."/>
            <person name="Benito E.P."/>
            <person name="Couloux A."/>
            <person name="Coutinho P.M."/>
            <person name="de Vries R.P."/>
            <person name="Dyer P.S."/>
            <person name="Fillinger S."/>
            <person name="Fournier E."/>
            <person name="Gout L."/>
            <person name="Hahn M."/>
            <person name="Kohn L."/>
            <person name="Lapalu N."/>
            <person name="Plummer K.M."/>
            <person name="Pradier J.M."/>
            <person name="Quevillon E."/>
            <person name="Sharon A."/>
            <person name="Simon A."/>
            <person name="ten Have A."/>
            <person name="Tudzynski B."/>
            <person name="Tudzynski P."/>
            <person name="Wincker P."/>
            <person name="Andrew M."/>
            <person name="Anthouard V."/>
            <person name="Beever R.E."/>
            <person name="Beffa R."/>
            <person name="Benoit I."/>
            <person name="Bouzid O."/>
            <person name="Brault B."/>
            <person name="Chen Z."/>
            <person name="Choquer M."/>
            <person name="Collemare J."/>
            <person name="Cotton P."/>
            <person name="Danchin E.G."/>
            <person name="Da Silva C."/>
            <person name="Gautier A."/>
            <person name="Giraud C."/>
            <person name="Giraud T."/>
            <person name="Gonzalez C."/>
            <person name="Grossetete S."/>
            <person name="Guldener U."/>
            <person name="Henrissat B."/>
            <person name="Howlett B.J."/>
            <person name="Kodira C."/>
            <person name="Kretschmer M."/>
            <person name="Lappartient A."/>
            <person name="Leroch M."/>
            <person name="Levis C."/>
            <person name="Mauceli E."/>
            <person name="Neuveglise C."/>
            <person name="Oeser B."/>
            <person name="Pearson M."/>
            <person name="Poulain J."/>
            <person name="Poussereau N."/>
            <person name="Quesneville H."/>
            <person name="Rascle C."/>
            <person name="Schumacher J."/>
            <person name="Segurens B."/>
            <person name="Sexton A."/>
            <person name="Silva E."/>
            <person name="Sirven C."/>
            <person name="Soanes D.M."/>
            <person name="Talbot N.J."/>
            <person name="Templeton M."/>
            <person name="Yandava C."/>
            <person name="Yarden O."/>
            <person name="Zeng Q."/>
            <person name="Rollins J.A."/>
            <person name="Lebrun M.H."/>
            <person name="Dickman M."/>
        </authorList>
    </citation>
    <scope>NUCLEOTIDE SEQUENCE [LARGE SCALE GENOMIC DNA]</scope>
    <source>
        <strain evidence="6">T4</strain>
    </source>
</reference>
<evidence type="ECO:0000256" key="2">
    <source>
        <dbReference type="ARBA" id="ARBA00006727"/>
    </source>
</evidence>
<comment type="subcellular location">
    <subcellularLocation>
        <location evidence="1">Membrane</location>
        <topology evidence="1">Multi-pass membrane protein</topology>
    </subcellularLocation>
</comment>
<dbReference type="GO" id="GO:0022857">
    <property type="term" value="F:transmembrane transporter activity"/>
    <property type="evidence" value="ECO:0007669"/>
    <property type="project" value="InterPro"/>
</dbReference>
<evidence type="ECO:0000313" key="5">
    <source>
        <dbReference type="EMBL" id="CCD45134.1"/>
    </source>
</evidence>
<dbReference type="InterPro" id="IPR050327">
    <property type="entry name" value="Proton-linked_MCT"/>
</dbReference>
<proteinExistence type="inferred from homology"/>
<dbReference type="HOGENOM" id="CLU_001265_1_1_1"/>
<keyword evidence="4" id="KW-1133">Transmembrane helix</keyword>